<gene>
    <name evidence="2" type="ORF">S03H2_01938</name>
</gene>
<feature type="transmembrane region" description="Helical" evidence="1">
    <location>
        <begin position="187"/>
        <end position="204"/>
    </location>
</feature>
<evidence type="ECO:0000313" key="2">
    <source>
        <dbReference type="EMBL" id="GAH22805.1"/>
    </source>
</evidence>
<feature type="transmembrane region" description="Helical" evidence="1">
    <location>
        <begin position="95"/>
        <end position="114"/>
    </location>
</feature>
<organism evidence="2">
    <name type="scientific">marine sediment metagenome</name>
    <dbReference type="NCBI Taxonomy" id="412755"/>
    <lineage>
        <taxon>unclassified sequences</taxon>
        <taxon>metagenomes</taxon>
        <taxon>ecological metagenomes</taxon>
    </lineage>
</organism>
<keyword evidence="1" id="KW-1133">Transmembrane helix</keyword>
<protein>
    <submittedName>
        <fullName evidence="2">Uncharacterized protein</fullName>
    </submittedName>
</protein>
<dbReference type="AlphaFoldDB" id="X1ER54"/>
<evidence type="ECO:0000256" key="1">
    <source>
        <dbReference type="SAM" id="Phobius"/>
    </source>
</evidence>
<name>X1ER54_9ZZZZ</name>
<feature type="transmembrane region" description="Helical" evidence="1">
    <location>
        <begin position="12"/>
        <end position="37"/>
    </location>
</feature>
<proteinExistence type="predicted"/>
<accession>X1ER54</accession>
<keyword evidence="1" id="KW-0812">Transmembrane</keyword>
<comment type="caution">
    <text evidence="2">The sequence shown here is derived from an EMBL/GenBank/DDBJ whole genome shotgun (WGS) entry which is preliminary data.</text>
</comment>
<feature type="non-terminal residue" evidence="2">
    <location>
        <position position="205"/>
    </location>
</feature>
<sequence>MGQTITGLSSTLAIAIILGVLVFIVTLVNTDAGLAILIFSMLLSPEILVGQLPGRDIVIRFEDLLLPVITFAWFAKTSINKGLALFIKTPLNKAIGLYILVFVISTMRGIALGYVAPVKGLFYVLRYIEYFLLFILVANQVHSGKQIKFFLNAFLITCAFVSIYGILQIPSGGRVSAPFEGEVGEPNTLGGYLLFMLCIVVGIFM</sequence>
<keyword evidence="1" id="KW-0472">Membrane</keyword>
<feature type="transmembrane region" description="Helical" evidence="1">
    <location>
        <begin position="120"/>
        <end position="137"/>
    </location>
</feature>
<dbReference type="EMBL" id="BARU01000607">
    <property type="protein sequence ID" value="GAH22805.1"/>
    <property type="molecule type" value="Genomic_DNA"/>
</dbReference>
<feature type="transmembrane region" description="Helical" evidence="1">
    <location>
        <begin position="149"/>
        <end position="167"/>
    </location>
</feature>
<reference evidence="2" key="1">
    <citation type="journal article" date="2014" name="Front. Microbiol.">
        <title>High frequency of phylogenetically diverse reductive dehalogenase-homologous genes in deep subseafloor sedimentary metagenomes.</title>
        <authorList>
            <person name="Kawai M."/>
            <person name="Futagami T."/>
            <person name="Toyoda A."/>
            <person name="Takaki Y."/>
            <person name="Nishi S."/>
            <person name="Hori S."/>
            <person name="Arai W."/>
            <person name="Tsubouchi T."/>
            <person name="Morono Y."/>
            <person name="Uchiyama I."/>
            <person name="Ito T."/>
            <person name="Fujiyama A."/>
            <person name="Inagaki F."/>
            <person name="Takami H."/>
        </authorList>
    </citation>
    <scope>NUCLEOTIDE SEQUENCE</scope>
    <source>
        <strain evidence="2">Expedition CK06-06</strain>
    </source>
</reference>